<evidence type="ECO:0000256" key="8">
    <source>
        <dbReference type="SAM" id="Phobius"/>
    </source>
</evidence>
<feature type="transmembrane region" description="Helical" evidence="8">
    <location>
        <begin position="183"/>
        <end position="204"/>
    </location>
</feature>
<feature type="transmembrane region" description="Helical" evidence="8">
    <location>
        <begin position="216"/>
        <end position="237"/>
    </location>
</feature>
<protein>
    <submittedName>
        <fullName evidence="9">Spore germination protein</fullName>
    </submittedName>
</protein>
<keyword evidence="5 8" id="KW-0812">Transmembrane</keyword>
<feature type="transmembrane region" description="Helical" evidence="8">
    <location>
        <begin position="83"/>
        <end position="103"/>
    </location>
</feature>
<reference evidence="9 10" key="2">
    <citation type="journal article" date="2016" name="Sci. Rep.">
        <title>A novel serine protease, Sep1, from Bacillus firmus DS-1 has nematicidal activity and degrades multiple intestinal-associated nematode proteins.</title>
        <authorList>
            <person name="Geng C."/>
            <person name="Nie X."/>
            <person name="Tang Z."/>
            <person name="Zhang Y."/>
            <person name="Lin J."/>
            <person name="Sun M."/>
            <person name="Peng D."/>
        </authorList>
    </citation>
    <scope>NUCLEOTIDE SEQUENCE [LARGE SCALE GENOMIC DNA]</scope>
    <source>
        <strain evidence="9 10">DS1</strain>
    </source>
</reference>
<dbReference type="InterPro" id="IPR004761">
    <property type="entry name" value="Spore_GerAB"/>
</dbReference>
<gene>
    <name evidence="9" type="ORF">PBF_10862</name>
</gene>
<comment type="subcellular location">
    <subcellularLocation>
        <location evidence="1">Membrane</location>
        <topology evidence="1">Multi-pass membrane protein</topology>
    </subcellularLocation>
</comment>
<feature type="transmembrane region" description="Helical" evidence="8">
    <location>
        <begin position="109"/>
        <end position="134"/>
    </location>
</feature>
<evidence type="ECO:0000256" key="1">
    <source>
        <dbReference type="ARBA" id="ARBA00004141"/>
    </source>
</evidence>
<feature type="transmembrane region" description="Helical" evidence="8">
    <location>
        <begin position="141"/>
        <end position="163"/>
    </location>
</feature>
<organism evidence="9 10">
    <name type="scientific">Cytobacillus firmus DS1</name>
    <dbReference type="NCBI Taxonomy" id="1307436"/>
    <lineage>
        <taxon>Bacteria</taxon>
        <taxon>Bacillati</taxon>
        <taxon>Bacillota</taxon>
        <taxon>Bacilli</taxon>
        <taxon>Bacillales</taxon>
        <taxon>Bacillaceae</taxon>
        <taxon>Cytobacillus</taxon>
    </lineage>
</organism>
<evidence type="ECO:0000256" key="6">
    <source>
        <dbReference type="ARBA" id="ARBA00022989"/>
    </source>
</evidence>
<keyword evidence="4" id="KW-0309">Germination</keyword>
<feature type="transmembrane region" description="Helical" evidence="8">
    <location>
        <begin position="272"/>
        <end position="294"/>
    </location>
</feature>
<dbReference type="GO" id="GO:0016020">
    <property type="term" value="C:membrane"/>
    <property type="evidence" value="ECO:0007669"/>
    <property type="project" value="UniProtKB-SubCell"/>
</dbReference>
<dbReference type="RefSeq" id="WP_035329753.1">
    <property type="nucleotide sequence ID" value="NZ_APVL01000007.1"/>
</dbReference>
<dbReference type="PANTHER" id="PTHR34975:SF2">
    <property type="entry name" value="SPORE GERMINATION PROTEIN A2"/>
    <property type="match status" value="1"/>
</dbReference>
<evidence type="ECO:0000256" key="4">
    <source>
        <dbReference type="ARBA" id="ARBA00022544"/>
    </source>
</evidence>
<dbReference type="AlphaFoldDB" id="W7L6Y6"/>
<dbReference type="PATRIC" id="fig|1307436.3.peg.2324"/>
<dbReference type="OrthoDB" id="2381188at2"/>
<feature type="transmembrane region" description="Helical" evidence="8">
    <location>
        <begin position="12"/>
        <end position="30"/>
    </location>
</feature>
<dbReference type="GO" id="GO:0009847">
    <property type="term" value="P:spore germination"/>
    <property type="evidence" value="ECO:0007669"/>
    <property type="project" value="InterPro"/>
</dbReference>
<feature type="transmembrane region" description="Helical" evidence="8">
    <location>
        <begin position="42"/>
        <end position="63"/>
    </location>
</feature>
<comment type="caution">
    <text evidence="9">The sequence shown here is derived from an EMBL/GenBank/DDBJ whole genome shotgun (WGS) entry which is preliminary data.</text>
</comment>
<name>W7L6Y6_CYTFI</name>
<evidence type="ECO:0000256" key="2">
    <source>
        <dbReference type="ARBA" id="ARBA00007998"/>
    </source>
</evidence>
<dbReference type="EMBL" id="APVL01000007">
    <property type="protein sequence ID" value="EWG10987.1"/>
    <property type="molecule type" value="Genomic_DNA"/>
</dbReference>
<evidence type="ECO:0000313" key="9">
    <source>
        <dbReference type="EMBL" id="EWG10987.1"/>
    </source>
</evidence>
<dbReference type="NCBIfam" id="TIGR00912">
    <property type="entry name" value="2A0309"/>
    <property type="match status" value="1"/>
</dbReference>
<evidence type="ECO:0000256" key="5">
    <source>
        <dbReference type="ARBA" id="ARBA00022692"/>
    </source>
</evidence>
<dbReference type="eggNOG" id="ENOG502Z93X">
    <property type="taxonomic scope" value="Bacteria"/>
</dbReference>
<feature type="transmembrane region" description="Helical" evidence="8">
    <location>
        <begin position="306"/>
        <end position="323"/>
    </location>
</feature>
<evidence type="ECO:0000313" key="10">
    <source>
        <dbReference type="Proteomes" id="UP000019270"/>
    </source>
</evidence>
<keyword evidence="3" id="KW-0813">Transport</keyword>
<dbReference type="Proteomes" id="UP000019270">
    <property type="component" value="Unassembled WGS sequence"/>
</dbReference>
<proteinExistence type="inferred from homology"/>
<keyword evidence="6 8" id="KW-1133">Transmembrane helix</keyword>
<keyword evidence="7 8" id="KW-0472">Membrane</keyword>
<feature type="transmembrane region" description="Helical" evidence="8">
    <location>
        <begin position="335"/>
        <end position="358"/>
    </location>
</feature>
<evidence type="ECO:0000256" key="7">
    <source>
        <dbReference type="ARBA" id="ARBA00023136"/>
    </source>
</evidence>
<reference evidence="10" key="1">
    <citation type="submission" date="2013-03" db="EMBL/GenBank/DDBJ databases">
        <title>Draft genome sequence of Bacillus firmus DS1.</title>
        <authorList>
            <person name="Peng D."/>
            <person name="Zhu L."/>
            <person name="Sun M."/>
        </authorList>
    </citation>
    <scope>NUCLEOTIDE SEQUENCE [LARGE SCALE GENOMIC DNA]</scope>
    <source>
        <strain evidence="10">DS1</strain>
    </source>
</reference>
<comment type="similarity">
    <text evidence="2">Belongs to the amino acid-polyamine-organocation (APC) superfamily. Spore germination protein (SGP) (TC 2.A.3.9) family.</text>
</comment>
<evidence type="ECO:0000256" key="3">
    <source>
        <dbReference type="ARBA" id="ARBA00022448"/>
    </source>
</evidence>
<dbReference type="PANTHER" id="PTHR34975">
    <property type="entry name" value="SPORE GERMINATION PROTEIN A2"/>
    <property type="match status" value="1"/>
</dbReference>
<sequence>MQNLVKVLIPRQLLLLLILSTGLLNHVILIPNLLTAAGRDSWLSVIAAYPISLFFMWLIYYILKNSTDEGFFSMLRRRLGRTISVLLSVPVIAFLIISSYITFRDLMIWLNAFFLADASVLMINIILIIVCSIMTLAGVKYMAISSGVLLPLVMLFGVFISITNTRLKDPGLLFPLFAGGLEPFMSGIVYTLSGLLEIYIILLLQPYSQKPFKFKHLLFLLTLLTGLTLGPLTASIMEFGPVEATKFLYPAHEQWRVLSIGEYISHLDFLALYQWLSGALIRIGLFMYLVGGFFQVKKKHYRLNPKLVLTLYVGLFGLMSIKIETHTFYQFIYKYYLPVSMVFFLFYILLSALIVLVLKKRDEKHGKNKNSQVESTT</sequence>
<dbReference type="Pfam" id="PF03845">
    <property type="entry name" value="Spore_permease"/>
    <property type="match status" value="1"/>
</dbReference>
<accession>W7L6Y6</accession>